<protein>
    <submittedName>
        <fullName evidence="5">Transcriptional regulator</fullName>
    </submittedName>
</protein>
<dbReference type="InterPro" id="IPR051081">
    <property type="entry name" value="HTH_MetalResp_TranReg"/>
</dbReference>
<evidence type="ECO:0000256" key="2">
    <source>
        <dbReference type="ARBA" id="ARBA00023125"/>
    </source>
</evidence>
<name>A0AA91J0Y1_RHILI</name>
<evidence type="ECO:0000259" key="4">
    <source>
        <dbReference type="PROSITE" id="PS50987"/>
    </source>
</evidence>
<dbReference type="Gene3D" id="1.10.10.10">
    <property type="entry name" value="Winged helix-like DNA-binding domain superfamily/Winged helix DNA-binding domain"/>
    <property type="match status" value="1"/>
</dbReference>
<organism evidence="5 6">
    <name type="scientific">Rhizobium loti</name>
    <name type="common">Mesorhizobium loti</name>
    <dbReference type="NCBI Taxonomy" id="381"/>
    <lineage>
        <taxon>Bacteria</taxon>
        <taxon>Pseudomonadati</taxon>
        <taxon>Pseudomonadota</taxon>
        <taxon>Alphaproteobacteria</taxon>
        <taxon>Hyphomicrobiales</taxon>
        <taxon>Phyllobacteriaceae</taxon>
        <taxon>Mesorhizobium</taxon>
    </lineage>
</organism>
<dbReference type="GO" id="GO:0003677">
    <property type="term" value="F:DNA binding"/>
    <property type="evidence" value="ECO:0007669"/>
    <property type="project" value="UniProtKB-KW"/>
</dbReference>
<proteinExistence type="predicted"/>
<keyword evidence="1" id="KW-0805">Transcription regulation</keyword>
<dbReference type="Proteomes" id="UP000093737">
    <property type="component" value="Unassembled WGS sequence"/>
</dbReference>
<reference evidence="5 6" key="1">
    <citation type="submission" date="2016-05" db="EMBL/GenBank/DDBJ databases">
        <authorList>
            <person name="Ramsay J.P."/>
        </authorList>
    </citation>
    <scope>NUCLEOTIDE SEQUENCE [LARGE SCALE GENOMIC DNA]</scope>
    <source>
        <strain evidence="5 6">NZP2042</strain>
    </source>
</reference>
<dbReference type="PROSITE" id="PS50987">
    <property type="entry name" value="HTH_ARSR_2"/>
    <property type="match status" value="1"/>
</dbReference>
<evidence type="ECO:0000256" key="1">
    <source>
        <dbReference type="ARBA" id="ARBA00023015"/>
    </source>
</evidence>
<dbReference type="Pfam" id="PF01022">
    <property type="entry name" value="HTH_5"/>
    <property type="match status" value="1"/>
</dbReference>
<gene>
    <name evidence="5" type="ORF">A8145_19850</name>
</gene>
<dbReference type="RefSeq" id="WP_056573030.1">
    <property type="nucleotide sequence ID" value="NZ_CP033334.1"/>
</dbReference>
<dbReference type="PRINTS" id="PR00778">
    <property type="entry name" value="HTHARSR"/>
</dbReference>
<dbReference type="CDD" id="cd00090">
    <property type="entry name" value="HTH_ARSR"/>
    <property type="match status" value="1"/>
</dbReference>
<accession>A0AA91J0Y1</accession>
<sequence length="131" mass="14128">MVEKTEQASDAEAGIGASGAIQRVFEALSSAPRRRILAYLAHSSLTAGEIAARFDMSKPSISQHLNILETAGLIARERQGQFIHYSLVENNLVNTLNGFVQDVCPVSRPLKRESKALASGKSEVPPAKPQD</sequence>
<evidence type="ECO:0000313" key="5">
    <source>
        <dbReference type="EMBL" id="OBQ61949.1"/>
    </source>
</evidence>
<dbReference type="SUPFAM" id="SSF46785">
    <property type="entry name" value="Winged helix' DNA-binding domain"/>
    <property type="match status" value="1"/>
</dbReference>
<dbReference type="NCBIfam" id="NF033788">
    <property type="entry name" value="HTH_metalloreg"/>
    <property type="match status" value="1"/>
</dbReference>
<dbReference type="PANTHER" id="PTHR33154:SF33">
    <property type="entry name" value="TRANSCRIPTIONAL REPRESSOR SDPR"/>
    <property type="match status" value="1"/>
</dbReference>
<evidence type="ECO:0000256" key="3">
    <source>
        <dbReference type="ARBA" id="ARBA00023163"/>
    </source>
</evidence>
<evidence type="ECO:0000313" key="6">
    <source>
        <dbReference type="Proteomes" id="UP000093737"/>
    </source>
</evidence>
<feature type="domain" description="HTH arsR-type" evidence="4">
    <location>
        <begin position="13"/>
        <end position="107"/>
    </location>
</feature>
<comment type="caution">
    <text evidence="5">The sequence shown here is derived from an EMBL/GenBank/DDBJ whole genome shotgun (WGS) entry which is preliminary data.</text>
</comment>
<dbReference type="AlphaFoldDB" id="A0AA91J0Y1"/>
<dbReference type="GO" id="GO:0003700">
    <property type="term" value="F:DNA-binding transcription factor activity"/>
    <property type="evidence" value="ECO:0007669"/>
    <property type="project" value="InterPro"/>
</dbReference>
<dbReference type="InterPro" id="IPR036388">
    <property type="entry name" value="WH-like_DNA-bd_sf"/>
</dbReference>
<dbReference type="EMBL" id="LYTK01000020">
    <property type="protein sequence ID" value="OBQ61949.1"/>
    <property type="molecule type" value="Genomic_DNA"/>
</dbReference>
<dbReference type="SMART" id="SM00418">
    <property type="entry name" value="HTH_ARSR"/>
    <property type="match status" value="1"/>
</dbReference>
<dbReference type="PANTHER" id="PTHR33154">
    <property type="entry name" value="TRANSCRIPTIONAL REGULATOR, ARSR FAMILY"/>
    <property type="match status" value="1"/>
</dbReference>
<dbReference type="InterPro" id="IPR011991">
    <property type="entry name" value="ArsR-like_HTH"/>
</dbReference>
<keyword evidence="2" id="KW-0238">DNA-binding</keyword>
<keyword evidence="3" id="KW-0804">Transcription</keyword>
<dbReference type="InterPro" id="IPR001845">
    <property type="entry name" value="HTH_ArsR_DNA-bd_dom"/>
</dbReference>
<dbReference type="InterPro" id="IPR036390">
    <property type="entry name" value="WH_DNA-bd_sf"/>
</dbReference>